<evidence type="ECO:0000313" key="4">
    <source>
        <dbReference type="Proteomes" id="UP000681594"/>
    </source>
</evidence>
<proteinExistence type="predicted"/>
<dbReference type="Proteomes" id="UP000681594">
    <property type="component" value="Unassembled WGS sequence"/>
</dbReference>
<dbReference type="InterPro" id="IPR001387">
    <property type="entry name" value="Cro/C1-type_HTH"/>
</dbReference>
<dbReference type="SUPFAM" id="SSF47413">
    <property type="entry name" value="lambda repressor-like DNA-binding domains"/>
    <property type="match status" value="1"/>
</dbReference>
<keyword evidence="4" id="KW-1185">Reference proteome</keyword>
<protein>
    <submittedName>
        <fullName evidence="3">Helix-turn-helix domain-containing protein</fullName>
    </submittedName>
</protein>
<dbReference type="Gene3D" id="1.10.260.40">
    <property type="entry name" value="lambda repressor-like DNA-binding domains"/>
    <property type="match status" value="1"/>
</dbReference>
<dbReference type="SMART" id="SM00530">
    <property type="entry name" value="HTH_XRE"/>
    <property type="match status" value="1"/>
</dbReference>
<evidence type="ECO:0000313" key="3">
    <source>
        <dbReference type="EMBL" id="MBP0447894.1"/>
    </source>
</evidence>
<dbReference type="RefSeq" id="WP_209382171.1">
    <property type="nucleotide sequence ID" value="NZ_JAGIZB010000082.1"/>
</dbReference>
<feature type="region of interest" description="Disordered" evidence="1">
    <location>
        <begin position="86"/>
        <end position="112"/>
    </location>
</feature>
<dbReference type="PROSITE" id="PS50943">
    <property type="entry name" value="HTH_CROC1"/>
    <property type="match status" value="1"/>
</dbReference>
<dbReference type="InterPro" id="IPR010982">
    <property type="entry name" value="Lambda_DNA-bd_dom_sf"/>
</dbReference>
<name>A0ABS4ANT2_9PROT</name>
<accession>A0ABS4ANT2</accession>
<reference evidence="3 4" key="1">
    <citation type="submission" date="2021-03" db="EMBL/GenBank/DDBJ databases">
        <authorList>
            <person name="So Y."/>
        </authorList>
    </citation>
    <scope>NUCLEOTIDE SEQUENCE [LARGE SCALE GENOMIC DNA]</scope>
    <source>
        <strain evidence="3 4">SSH11</strain>
    </source>
</reference>
<dbReference type="CDD" id="cd00093">
    <property type="entry name" value="HTH_XRE"/>
    <property type="match status" value="1"/>
</dbReference>
<comment type="caution">
    <text evidence="3">The sequence shown here is derived from an EMBL/GenBank/DDBJ whole genome shotgun (WGS) entry which is preliminary data.</text>
</comment>
<dbReference type="Pfam" id="PF01381">
    <property type="entry name" value="HTH_3"/>
    <property type="match status" value="1"/>
</dbReference>
<organism evidence="3 4">
    <name type="scientific">Pararoseomonas baculiformis</name>
    <dbReference type="NCBI Taxonomy" id="2820812"/>
    <lineage>
        <taxon>Bacteria</taxon>
        <taxon>Pseudomonadati</taxon>
        <taxon>Pseudomonadota</taxon>
        <taxon>Alphaproteobacteria</taxon>
        <taxon>Acetobacterales</taxon>
        <taxon>Acetobacteraceae</taxon>
        <taxon>Pararoseomonas</taxon>
    </lineage>
</organism>
<feature type="domain" description="HTH cro/C1-type" evidence="2">
    <location>
        <begin position="12"/>
        <end position="37"/>
    </location>
</feature>
<dbReference type="EMBL" id="JAGIZB010000082">
    <property type="protein sequence ID" value="MBP0447894.1"/>
    <property type="molecule type" value="Genomic_DNA"/>
</dbReference>
<gene>
    <name evidence="3" type="ORF">J8J14_24495</name>
</gene>
<sequence length="112" mass="11626">MPKEIRPTPAQLRAARGLLGWSQADLAEASGVSLRTVKVLEAAPDLDPVPGRAGTVAALVDALHAEHVGFIAGTGRIGVERRLPTGAVKAASPAPRQEAPGRPASVRRRQEG</sequence>
<evidence type="ECO:0000259" key="2">
    <source>
        <dbReference type="PROSITE" id="PS50943"/>
    </source>
</evidence>
<evidence type="ECO:0000256" key="1">
    <source>
        <dbReference type="SAM" id="MobiDB-lite"/>
    </source>
</evidence>